<organism evidence="1 2">
    <name type="scientific">Entomophthora muscae</name>
    <dbReference type="NCBI Taxonomy" id="34485"/>
    <lineage>
        <taxon>Eukaryota</taxon>
        <taxon>Fungi</taxon>
        <taxon>Fungi incertae sedis</taxon>
        <taxon>Zoopagomycota</taxon>
        <taxon>Entomophthoromycotina</taxon>
        <taxon>Entomophthoromycetes</taxon>
        <taxon>Entomophthorales</taxon>
        <taxon>Entomophthoraceae</taxon>
        <taxon>Entomophthora</taxon>
    </lineage>
</organism>
<accession>A0ACC2T2C0</accession>
<sequence>MTSGEFPVKSLISNNDDLLLAVAPEFFPLMWSHWHPCLPPQMTHILLKEREFLQDCRVLGPG</sequence>
<gene>
    <name evidence="1" type="ORF">DSO57_1025672</name>
</gene>
<comment type="caution">
    <text evidence="1">The sequence shown here is derived from an EMBL/GenBank/DDBJ whole genome shotgun (WGS) entry which is preliminary data.</text>
</comment>
<evidence type="ECO:0000313" key="1">
    <source>
        <dbReference type="EMBL" id="KAJ9068728.1"/>
    </source>
</evidence>
<dbReference type="Proteomes" id="UP001165960">
    <property type="component" value="Unassembled WGS sequence"/>
</dbReference>
<dbReference type="EMBL" id="QTSX02003696">
    <property type="protein sequence ID" value="KAJ9068728.1"/>
    <property type="molecule type" value="Genomic_DNA"/>
</dbReference>
<reference evidence="1" key="1">
    <citation type="submission" date="2022-04" db="EMBL/GenBank/DDBJ databases">
        <title>Genome of the entomopathogenic fungus Entomophthora muscae.</title>
        <authorList>
            <person name="Elya C."/>
            <person name="Lovett B.R."/>
            <person name="Lee E."/>
            <person name="Macias A.M."/>
            <person name="Hajek A.E."/>
            <person name="De Bivort B.L."/>
            <person name="Kasson M.T."/>
            <person name="De Fine Licht H.H."/>
            <person name="Stajich J.E."/>
        </authorList>
    </citation>
    <scope>NUCLEOTIDE SEQUENCE</scope>
    <source>
        <strain evidence="1">Berkeley</strain>
    </source>
</reference>
<name>A0ACC2T2C0_9FUNG</name>
<keyword evidence="2" id="KW-1185">Reference proteome</keyword>
<proteinExistence type="predicted"/>
<evidence type="ECO:0000313" key="2">
    <source>
        <dbReference type="Proteomes" id="UP001165960"/>
    </source>
</evidence>
<protein>
    <submittedName>
        <fullName evidence="1">Uncharacterized protein</fullName>
    </submittedName>
</protein>